<evidence type="ECO:0000313" key="3">
    <source>
        <dbReference type="EMBL" id="MFB9896926.1"/>
    </source>
</evidence>
<feature type="chain" id="PRO_5045926165" evidence="1">
    <location>
        <begin position="23"/>
        <end position="472"/>
    </location>
</feature>
<keyword evidence="4" id="KW-1185">Reference proteome</keyword>
<evidence type="ECO:0000256" key="1">
    <source>
        <dbReference type="SAM" id="SignalP"/>
    </source>
</evidence>
<accession>A0ABV5ZHT9</accession>
<dbReference type="InterPro" id="IPR059177">
    <property type="entry name" value="GH29D-like_dom"/>
</dbReference>
<proteinExistence type="predicted"/>
<reference evidence="3 4" key="1">
    <citation type="submission" date="2024-09" db="EMBL/GenBank/DDBJ databases">
        <authorList>
            <person name="Sun Q."/>
            <person name="Mori K."/>
        </authorList>
    </citation>
    <scope>NUCLEOTIDE SEQUENCE [LARGE SCALE GENOMIC DNA]</scope>
    <source>
        <strain evidence="3 4">ATCC 51272</strain>
    </source>
</reference>
<name>A0ABV5ZHT9_9BACT</name>
<feature type="domain" description="GH29D-like beta-sandwich" evidence="2">
    <location>
        <begin position="183"/>
        <end position="236"/>
    </location>
</feature>
<evidence type="ECO:0000313" key="4">
    <source>
        <dbReference type="Proteomes" id="UP001589688"/>
    </source>
</evidence>
<comment type="caution">
    <text evidence="3">The sequence shown here is derived from an EMBL/GenBank/DDBJ whole genome shotgun (WGS) entry which is preliminary data.</text>
</comment>
<sequence length="472" mass="49534">MNKVLRIPMLLFLALAGLAAHAANYTHTFTEGDINAVGNVTLSGSAWDVSAEWNSSAYFGWDKNYGKGIQLGSSKKSAKSIVLKSSAFDGNISRVVVNASTAKDAKATITVAVGGFSGQNDLKMEATDYSFEPNATGDVVITLSQPSTQKALYVKSIQVTYGSSTNALAAPTIDGTTPFLGTTLVTLTATEGATIHYTTNGEEPTTASQQYAGPFTLTASATVKAIASDGTKTSDVTAKEFTAAVETSDIDDFKQQTDKTVANLALNNARVVFADASGRYAYVQDETGAICFYNTGLGLKTGQTLNGSVAGTLVIYYALPEFTANALTSTDKLTLTDGDPVAPSVLSIAEAKSNANVCRLVQISGVKLDSIGKNLYASLNGDTIQVYDTFKTLAQTQLPASSEGNTVTGILVPHGKGFEICPTTTGGFVTTSVKRAELFADDTDAPLYNLSGQRVGKSFKGIVIRKGRKHLQ</sequence>
<gene>
    <name evidence="3" type="ORF">ACFFK8_03620</name>
</gene>
<dbReference type="RefSeq" id="WP_027951868.1">
    <property type="nucleotide sequence ID" value="NZ_JADU01000008.1"/>
</dbReference>
<dbReference type="Proteomes" id="UP001589688">
    <property type="component" value="Unassembled WGS sequence"/>
</dbReference>
<dbReference type="EMBL" id="JBHLZF010000001">
    <property type="protein sequence ID" value="MFB9896926.1"/>
    <property type="molecule type" value="Genomic_DNA"/>
</dbReference>
<evidence type="ECO:0000259" key="2">
    <source>
        <dbReference type="Pfam" id="PF13290"/>
    </source>
</evidence>
<keyword evidence="1" id="KW-0732">Signal</keyword>
<feature type="signal peptide" evidence="1">
    <location>
        <begin position="1"/>
        <end position="22"/>
    </location>
</feature>
<organism evidence="3 4">
    <name type="scientific">Hallella seregens ATCC 51272</name>
    <dbReference type="NCBI Taxonomy" id="1336250"/>
    <lineage>
        <taxon>Bacteria</taxon>
        <taxon>Pseudomonadati</taxon>
        <taxon>Bacteroidota</taxon>
        <taxon>Bacteroidia</taxon>
        <taxon>Bacteroidales</taxon>
        <taxon>Prevotellaceae</taxon>
        <taxon>Hallella</taxon>
    </lineage>
</organism>
<dbReference type="Pfam" id="PF13290">
    <property type="entry name" value="CHB_HEX_C_1"/>
    <property type="match status" value="1"/>
</dbReference>
<protein>
    <submittedName>
        <fullName evidence="3">FN3 associated domain-containing protein</fullName>
    </submittedName>
</protein>